<reference evidence="16 17" key="1">
    <citation type="submission" date="2017-08" db="EMBL/GenBank/DDBJ databases">
        <title>Mesorhizobium wenxinae sp. nov., a novel rhizobial species isolated from root nodules of chickpea (Cicer arietinum L.).</title>
        <authorList>
            <person name="Zhang J."/>
        </authorList>
    </citation>
    <scope>NUCLEOTIDE SEQUENCE [LARGE SCALE GENOMIC DNA]</scope>
    <source>
        <strain evidence="17">WYCCWR 10019</strain>
    </source>
</reference>
<dbReference type="InterPro" id="IPR011541">
    <property type="entry name" value="Ni/Co_transpt_high_affinity"/>
</dbReference>
<dbReference type="AlphaFoldDB" id="A0A271KN00"/>
<comment type="function">
    <text evidence="1">Efflux system for nickel and cobalt.</text>
</comment>
<evidence type="ECO:0000256" key="6">
    <source>
        <dbReference type="ARBA" id="ARBA00022596"/>
    </source>
</evidence>
<dbReference type="GO" id="GO:0046583">
    <property type="term" value="F:monoatomic cation efflux transmembrane transporter activity"/>
    <property type="evidence" value="ECO:0007669"/>
    <property type="project" value="TreeGrafter"/>
</dbReference>
<comment type="similarity">
    <text evidence="13">Belongs to the NiCoT transporter (TC 2.A.52) family.</text>
</comment>
<keyword evidence="15" id="KW-0732">Signal</keyword>
<comment type="caution">
    <text evidence="16">The sequence shown here is derived from an EMBL/GenBank/DDBJ whole genome shotgun (WGS) entry which is preliminary data.</text>
</comment>
<evidence type="ECO:0000256" key="11">
    <source>
        <dbReference type="ARBA" id="ARBA00023136"/>
    </source>
</evidence>
<keyword evidence="10" id="KW-0921">Nickel transport</keyword>
<evidence type="ECO:0000256" key="4">
    <source>
        <dbReference type="ARBA" id="ARBA00022448"/>
    </source>
</evidence>
<feature type="chain" id="PRO_5012831689" description="Nickel/cobalt efflux system" evidence="15">
    <location>
        <begin position="29"/>
        <end position="375"/>
    </location>
</feature>
<evidence type="ECO:0000256" key="12">
    <source>
        <dbReference type="ARBA" id="ARBA00023285"/>
    </source>
</evidence>
<evidence type="ECO:0000256" key="8">
    <source>
        <dbReference type="ARBA" id="ARBA00022989"/>
    </source>
</evidence>
<evidence type="ECO:0000256" key="13">
    <source>
        <dbReference type="RuleBase" id="RU362101"/>
    </source>
</evidence>
<evidence type="ECO:0000256" key="5">
    <source>
        <dbReference type="ARBA" id="ARBA00022475"/>
    </source>
</evidence>
<sequence length="375" mass="39861">MTKPSLRLAFGLLAVALVTTHFLGAAHAQSSLGIGTNDGMAPTTGPFAHILMWINLRQQEFYRALAGAMKAMREDGNKLWLLIGLSFAYGVFHAAGPGHGKAVISSYMVANEVALKRGIMLSFVSALLQALTAILVMMLAYFVLRGTTISMTDAAWFLEVTSFVFVTLFGAWLLWRKAGPATLRLFGANPPYSLSAAHAGHSHAGHSHTHSVHALHAHGHDGYDHHHGARDHHHDHGGHDHHHHAAGEVCETCGHSHAPDPTLLSGDRFDWRTAWSAVAAVGIRPCSGALIVLSFAMLNGLWFGGILSVLAMALGTAITVSILATLAVTAKNWAVYFAGDGRMGNRIHSIVEIGGAAFVFLFGLLLLSASLTAGG</sequence>
<dbReference type="GO" id="GO:0006824">
    <property type="term" value="P:cobalt ion transport"/>
    <property type="evidence" value="ECO:0007669"/>
    <property type="project" value="UniProtKB-KW"/>
</dbReference>
<dbReference type="GO" id="GO:0005886">
    <property type="term" value="C:plasma membrane"/>
    <property type="evidence" value="ECO:0007669"/>
    <property type="project" value="UniProtKB-SubCell"/>
</dbReference>
<evidence type="ECO:0000313" key="17">
    <source>
        <dbReference type="Proteomes" id="UP000215931"/>
    </source>
</evidence>
<keyword evidence="8 13" id="KW-1133">Transmembrane helix</keyword>
<evidence type="ECO:0000256" key="9">
    <source>
        <dbReference type="ARBA" id="ARBA00023065"/>
    </source>
</evidence>
<dbReference type="Proteomes" id="UP000215931">
    <property type="component" value="Unassembled WGS sequence"/>
</dbReference>
<evidence type="ECO:0000256" key="3">
    <source>
        <dbReference type="ARBA" id="ARBA00022426"/>
    </source>
</evidence>
<evidence type="ECO:0000256" key="14">
    <source>
        <dbReference type="SAM" id="MobiDB-lite"/>
    </source>
</evidence>
<gene>
    <name evidence="16" type="ORF">CIT31_01745</name>
</gene>
<feature type="transmembrane region" description="Helical" evidence="13">
    <location>
        <begin position="274"/>
        <end position="296"/>
    </location>
</feature>
<feature type="transmembrane region" description="Helical" evidence="13">
    <location>
        <begin position="302"/>
        <end position="329"/>
    </location>
</feature>
<keyword evidence="4 13" id="KW-0813">Transport</keyword>
<feature type="transmembrane region" description="Helical" evidence="13">
    <location>
        <begin position="119"/>
        <end position="144"/>
    </location>
</feature>
<evidence type="ECO:0000256" key="7">
    <source>
        <dbReference type="ARBA" id="ARBA00022692"/>
    </source>
</evidence>
<feature type="transmembrane region" description="Helical" evidence="13">
    <location>
        <begin position="156"/>
        <end position="175"/>
    </location>
</feature>
<dbReference type="GO" id="GO:0010045">
    <property type="term" value="P:response to nickel cation"/>
    <property type="evidence" value="ECO:0007669"/>
    <property type="project" value="TreeGrafter"/>
</dbReference>
<evidence type="ECO:0000256" key="2">
    <source>
        <dbReference type="ARBA" id="ARBA00004651"/>
    </source>
</evidence>
<feature type="compositionally biased region" description="Basic and acidic residues" evidence="14">
    <location>
        <begin position="224"/>
        <end position="238"/>
    </location>
</feature>
<dbReference type="Pfam" id="PF03824">
    <property type="entry name" value="NicO"/>
    <property type="match status" value="1"/>
</dbReference>
<keyword evidence="6" id="KW-0533">Nickel</keyword>
<feature type="transmembrane region" description="Helical" evidence="13">
    <location>
        <begin position="350"/>
        <end position="371"/>
    </location>
</feature>
<dbReference type="GO" id="GO:0032025">
    <property type="term" value="P:response to cobalt ion"/>
    <property type="evidence" value="ECO:0007669"/>
    <property type="project" value="TreeGrafter"/>
</dbReference>
<comment type="subcellular location">
    <subcellularLocation>
        <location evidence="2 13">Cell membrane</location>
        <topology evidence="2 13">Multi-pass membrane protein</topology>
    </subcellularLocation>
</comment>
<evidence type="ECO:0000313" key="16">
    <source>
        <dbReference type="EMBL" id="PAP97208.1"/>
    </source>
</evidence>
<dbReference type="OrthoDB" id="9812956at2"/>
<dbReference type="PANTHER" id="PTHR40659:SF1">
    <property type="entry name" value="NICKEL_COBALT EFFLUX SYSTEM RCNA"/>
    <property type="match status" value="1"/>
</dbReference>
<dbReference type="PANTHER" id="PTHR40659">
    <property type="entry name" value="NICKEL/COBALT EFFLUX SYSTEM RCNA"/>
    <property type="match status" value="1"/>
</dbReference>
<feature type="transmembrane region" description="Helical" evidence="13">
    <location>
        <begin position="79"/>
        <end position="98"/>
    </location>
</feature>
<evidence type="ECO:0000256" key="15">
    <source>
        <dbReference type="SAM" id="SignalP"/>
    </source>
</evidence>
<feature type="region of interest" description="Disordered" evidence="14">
    <location>
        <begin position="224"/>
        <end position="244"/>
    </location>
</feature>
<keyword evidence="9" id="KW-0406">Ion transport</keyword>
<keyword evidence="5" id="KW-1003">Cell membrane</keyword>
<evidence type="ECO:0000256" key="10">
    <source>
        <dbReference type="ARBA" id="ARBA00023112"/>
    </source>
</evidence>
<organism evidence="16 17">
    <name type="scientific">Mesorhizobium wenxiniae</name>
    <dbReference type="NCBI Taxonomy" id="2014805"/>
    <lineage>
        <taxon>Bacteria</taxon>
        <taxon>Pseudomonadati</taxon>
        <taxon>Pseudomonadota</taxon>
        <taxon>Alphaproteobacteria</taxon>
        <taxon>Hyphomicrobiales</taxon>
        <taxon>Phyllobacteriaceae</taxon>
        <taxon>Mesorhizobium</taxon>
    </lineage>
</organism>
<evidence type="ECO:0000256" key="1">
    <source>
        <dbReference type="ARBA" id="ARBA00002510"/>
    </source>
</evidence>
<keyword evidence="17" id="KW-1185">Reference proteome</keyword>
<keyword evidence="12" id="KW-0170">Cobalt</keyword>
<keyword evidence="3" id="KW-0171">Cobalt transport</keyword>
<dbReference type="EMBL" id="NPKH01000004">
    <property type="protein sequence ID" value="PAP97208.1"/>
    <property type="molecule type" value="Genomic_DNA"/>
</dbReference>
<dbReference type="RefSeq" id="WP_095517212.1">
    <property type="nucleotide sequence ID" value="NZ_NPKH01000004.1"/>
</dbReference>
<accession>A0A271KN00</accession>
<dbReference type="InterPro" id="IPR051224">
    <property type="entry name" value="NiCoT_RcnA"/>
</dbReference>
<proteinExistence type="inferred from homology"/>
<dbReference type="GO" id="GO:0015099">
    <property type="term" value="F:nickel cation transmembrane transporter activity"/>
    <property type="evidence" value="ECO:0007669"/>
    <property type="project" value="UniProtKB-UniRule"/>
</dbReference>
<keyword evidence="11 13" id="KW-0472">Membrane</keyword>
<protein>
    <recommendedName>
        <fullName evidence="13">Nickel/cobalt efflux system</fullName>
    </recommendedName>
</protein>
<name>A0A271KN00_9HYPH</name>
<keyword evidence="7 13" id="KW-0812">Transmembrane</keyword>
<feature type="signal peptide" evidence="15">
    <location>
        <begin position="1"/>
        <end position="28"/>
    </location>
</feature>